<feature type="domain" description="Tf2-1-like SH3-like" evidence="5">
    <location>
        <begin position="775"/>
        <end position="821"/>
    </location>
</feature>
<feature type="region of interest" description="Disordered" evidence="4">
    <location>
        <begin position="292"/>
        <end position="363"/>
    </location>
</feature>
<comment type="caution">
    <text evidence="6">The sequence shown here is derived from an EMBL/GenBank/DDBJ whole genome shotgun (WGS) entry which is preliminary data.</text>
</comment>
<dbReference type="InterPro" id="IPR001969">
    <property type="entry name" value="Aspartic_peptidase_AS"/>
</dbReference>
<dbReference type="AlphaFoldDB" id="A0A6L2NH44"/>
<dbReference type="InterPro" id="IPR036397">
    <property type="entry name" value="RNaseH_sf"/>
</dbReference>
<accession>A0A6L2NH44</accession>
<gene>
    <name evidence="6" type="ORF">Tci_056390</name>
</gene>
<dbReference type="SUPFAM" id="SSF53098">
    <property type="entry name" value="Ribonuclease H-like"/>
    <property type="match status" value="1"/>
</dbReference>
<evidence type="ECO:0000256" key="4">
    <source>
        <dbReference type="SAM" id="MobiDB-lite"/>
    </source>
</evidence>
<dbReference type="Gene3D" id="3.30.70.270">
    <property type="match status" value="1"/>
</dbReference>
<proteinExistence type="predicted"/>
<dbReference type="InterPro" id="IPR043128">
    <property type="entry name" value="Rev_trsase/Diguanyl_cyclase"/>
</dbReference>
<dbReference type="GO" id="GO:0004190">
    <property type="term" value="F:aspartic-type endopeptidase activity"/>
    <property type="evidence" value="ECO:0007669"/>
    <property type="project" value="InterPro"/>
</dbReference>
<reference evidence="6" key="1">
    <citation type="journal article" date="2019" name="Sci. Rep.">
        <title>Draft genome of Tanacetum cinerariifolium, the natural source of mosquito coil.</title>
        <authorList>
            <person name="Yamashiro T."/>
            <person name="Shiraishi A."/>
            <person name="Satake H."/>
            <person name="Nakayama K."/>
        </authorList>
    </citation>
    <scope>NUCLEOTIDE SEQUENCE</scope>
</reference>
<dbReference type="GO" id="GO:0003964">
    <property type="term" value="F:RNA-directed DNA polymerase activity"/>
    <property type="evidence" value="ECO:0007669"/>
    <property type="project" value="UniProtKB-KW"/>
</dbReference>
<evidence type="ECO:0000259" key="5">
    <source>
        <dbReference type="Pfam" id="PF24626"/>
    </source>
</evidence>
<sequence>MGKNKNGFCHKFPKTLNGRDTIWVIVDRLTKSTHFIPTQETNSMETLTRLYIKEIVSRHDFRKGWEKHLPLVEFSYNNSYHASIKAAPFEALYGQKCRSPVCWAKVGDVQLTGPEIIHETTKKTVQMHQRLQAARDQQQSYANIRRKPLEFQVGDHVILAFVAIFDKMGVLHDISEDPSSDRIPPLPTTSPFLSSTDDPSDSDTPDTPPSPTQADDSSSDLFTVDDSSRDSSLDSLSKTSLDSSSDALSDSSFGHSSSDHSSPTLPSGMRSSHHLCSSVSSIPYSFAAITKRPSHSSSAGPSLKRSRSPTTFVPISSHIPKALSPARADLLPPPKRIRSSDSAMDLDGCSDESPESSVPRETSLRDDVVIKGSDKTYSEPDIDLEIQAQIDKCITYADALRAEGIEARVVVETVAREEVETGVKGPFKVIKSIQRDQGHRIIATCQQSTVMSKRISELEQDNMRLRGMLVLRVRELPGFNVGSCVTMCNTQSGATVTHEAKVEMNRDTKMVMIGGNGNGNDNGDVRGNGNRKGFMPIARECTYQDFLKCQPLNYNRTEGVIGLTRCALTWWNLYQKANRIKDAHAMTWKELMKLMTEGQDWKQAGRNEATAMAYTIREGGANPDSNVVTSTFLLNNCYASMLFDSGADRSFVSSTFSALLDVAPSMLDTSYVVELTDGRIPETNLEKYHAVIVCNEKIVRILYGDDVLIIRGDDSDKERSRVYSKIDLRSGYHKLRVCEEDIPKTVFRTRYGHYEFQVMPFGLTNAPTVFMDLINQGKMNPRYIGPFKIMAKVRTVAYRIELPVQLSRVYSTFHVSNLKKCLSNEALAIPLDEIQIDDKLYFIEEPFEIMDCEVKCLKQSRISIVKVCWSSRRGPEFTWECEDQM</sequence>
<dbReference type="Pfam" id="PF08284">
    <property type="entry name" value="RVP_2"/>
    <property type="match status" value="1"/>
</dbReference>
<dbReference type="InterPro" id="IPR012337">
    <property type="entry name" value="RNaseH-like_sf"/>
</dbReference>
<evidence type="ECO:0000256" key="1">
    <source>
        <dbReference type="ARBA" id="ARBA00022679"/>
    </source>
</evidence>
<protein>
    <submittedName>
        <fullName evidence="6">Putative reverse transcriptase domain-containing protein</fullName>
    </submittedName>
</protein>
<dbReference type="Gene3D" id="3.10.10.10">
    <property type="entry name" value="HIV Type 1 Reverse Transcriptase, subunit A, domain 1"/>
    <property type="match status" value="1"/>
</dbReference>
<dbReference type="InterPro" id="IPR043502">
    <property type="entry name" value="DNA/RNA_pol_sf"/>
</dbReference>
<dbReference type="InterPro" id="IPR056924">
    <property type="entry name" value="SH3_Tf2-1"/>
</dbReference>
<name>A0A6L2NH44_TANCI</name>
<evidence type="ECO:0000256" key="2">
    <source>
        <dbReference type="ARBA" id="ARBA00022695"/>
    </source>
</evidence>
<evidence type="ECO:0000256" key="3">
    <source>
        <dbReference type="ARBA" id="ARBA00022918"/>
    </source>
</evidence>
<feature type="compositionally biased region" description="Low complexity" evidence="4">
    <location>
        <begin position="233"/>
        <end position="267"/>
    </location>
</feature>
<dbReference type="SUPFAM" id="SSF56672">
    <property type="entry name" value="DNA/RNA polymerases"/>
    <property type="match status" value="1"/>
</dbReference>
<dbReference type="PROSITE" id="PS00141">
    <property type="entry name" value="ASP_PROTEASE"/>
    <property type="match status" value="1"/>
</dbReference>
<dbReference type="GO" id="GO:0006508">
    <property type="term" value="P:proteolysis"/>
    <property type="evidence" value="ECO:0007669"/>
    <property type="project" value="InterPro"/>
</dbReference>
<feature type="region of interest" description="Disordered" evidence="4">
    <location>
        <begin position="176"/>
        <end position="274"/>
    </location>
</feature>
<keyword evidence="2" id="KW-0548">Nucleotidyltransferase</keyword>
<dbReference type="Pfam" id="PF24626">
    <property type="entry name" value="SH3_Tf2-1"/>
    <property type="match status" value="1"/>
</dbReference>
<dbReference type="PANTHER" id="PTHR45835">
    <property type="entry name" value="YALI0A06105P"/>
    <property type="match status" value="1"/>
</dbReference>
<dbReference type="Gene3D" id="3.30.420.10">
    <property type="entry name" value="Ribonuclease H-like superfamily/Ribonuclease H"/>
    <property type="match status" value="1"/>
</dbReference>
<keyword evidence="3 6" id="KW-0695">RNA-directed DNA polymerase</keyword>
<evidence type="ECO:0000313" key="6">
    <source>
        <dbReference type="EMBL" id="GEU84412.1"/>
    </source>
</evidence>
<organism evidence="6">
    <name type="scientific">Tanacetum cinerariifolium</name>
    <name type="common">Dalmatian daisy</name>
    <name type="synonym">Chrysanthemum cinerariifolium</name>
    <dbReference type="NCBI Taxonomy" id="118510"/>
    <lineage>
        <taxon>Eukaryota</taxon>
        <taxon>Viridiplantae</taxon>
        <taxon>Streptophyta</taxon>
        <taxon>Embryophyta</taxon>
        <taxon>Tracheophyta</taxon>
        <taxon>Spermatophyta</taxon>
        <taxon>Magnoliopsida</taxon>
        <taxon>eudicotyledons</taxon>
        <taxon>Gunneridae</taxon>
        <taxon>Pentapetalae</taxon>
        <taxon>asterids</taxon>
        <taxon>campanulids</taxon>
        <taxon>Asterales</taxon>
        <taxon>Asteraceae</taxon>
        <taxon>Asteroideae</taxon>
        <taxon>Anthemideae</taxon>
        <taxon>Anthemidinae</taxon>
        <taxon>Tanacetum</taxon>
    </lineage>
</organism>
<dbReference type="GO" id="GO:0003676">
    <property type="term" value="F:nucleic acid binding"/>
    <property type="evidence" value="ECO:0007669"/>
    <property type="project" value="InterPro"/>
</dbReference>
<keyword evidence="1" id="KW-0808">Transferase</keyword>
<dbReference type="EMBL" id="BKCJ010008887">
    <property type="protein sequence ID" value="GEU84412.1"/>
    <property type="molecule type" value="Genomic_DNA"/>
</dbReference>
<dbReference type="PANTHER" id="PTHR45835:SF103">
    <property type="entry name" value="RNA-DIRECTED DNA POLYMERASE"/>
    <property type="match status" value="1"/>
</dbReference>